<dbReference type="InterPro" id="IPR009061">
    <property type="entry name" value="DNA-bd_dom_put_sf"/>
</dbReference>
<evidence type="ECO:0000256" key="2">
    <source>
        <dbReference type="ARBA" id="ARBA00023125"/>
    </source>
</evidence>
<dbReference type="Gene3D" id="3.20.80.10">
    <property type="entry name" value="Regulatory factor, effector binding domain"/>
    <property type="match status" value="1"/>
</dbReference>
<dbReference type="InterPro" id="IPR011256">
    <property type="entry name" value="Reg_factor_effector_dom_sf"/>
</dbReference>
<dbReference type="Proteomes" id="UP000063781">
    <property type="component" value="Chromosome"/>
</dbReference>
<dbReference type="KEGG" id="erl:AOC36_11070"/>
<dbReference type="PANTHER" id="PTHR30204:SF94">
    <property type="entry name" value="HEAVY METAL-DEPENDENT TRANSCRIPTIONAL REGULATOR HI_0293-RELATED"/>
    <property type="match status" value="1"/>
</dbReference>
<dbReference type="Pfam" id="PF14526">
    <property type="entry name" value="Cass2"/>
    <property type="match status" value="1"/>
</dbReference>
<keyword evidence="6" id="KW-1185">Reference proteome</keyword>
<keyword evidence="1" id="KW-0805">Transcription regulation</keyword>
<keyword evidence="2" id="KW-0238">DNA-binding</keyword>
<name>A0A0X8H1S4_9FIRM</name>
<dbReference type="AlphaFoldDB" id="A0A0X8H1S4"/>
<dbReference type="Gene3D" id="1.10.1660.10">
    <property type="match status" value="1"/>
</dbReference>
<evidence type="ECO:0000313" key="6">
    <source>
        <dbReference type="Proteomes" id="UP000063781"/>
    </source>
</evidence>
<dbReference type="PROSITE" id="PS50937">
    <property type="entry name" value="HTH_MERR_2"/>
    <property type="match status" value="1"/>
</dbReference>
<dbReference type="InterPro" id="IPR047057">
    <property type="entry name" value="MerR_fam"/>
</dbReference>
<feature type="domain" description="HTH merR-type" evidence="4">
    <location>
        <begin position="5"/>
        <end position="72"/>
    </location>
</feature>
<organism evidence="5 6">
    <name type="scientific">Erysipelothrix larvae</name>
    <dbReference type="NCBI Taxonomy" id="1514105"/>
    <lineage>
        <taxon>Bacteria</taxon>
        <taxon>Bacillati</taxon>
        <taxon>Bacillota</taxon>
        <taxon>Erysipelotrichia</taxon>
        <taxon>Erysipelotrichales</taxon>
        <taxon>Erysipelotrichaceae</taxon>
        <taxon>Erysipelothrix</taxon>
    </lineage>
</organism>
<dbReference type="OrthoDB" id="9773308at2"/>
<dbReference type="InterPro" id="IPR029441">
    <property type="entry name" value="Cass2"/>
</dbReference>
<dbReference type="SUPFAM" id="SSF46955">
    <property type="entry name" value="Putative DNA-binding domain"/>
    <property type="match status" value="1"/>
</dbReference>
<dbReference type="PANTHER" id="PTHR30204">
    <property type="entry name" value="REDOX-CYCLING DRUG-SENSING TRANSCRIPTIONAL ACTIVATOR SOXR"/>
    <property type="match status" value="1"/>
</dbReference>
<dbReference type="Pfam" id="PF13411">
    <property type="entry name" value="MerR_1"/>
    <property type="match status" value="1"/>
</dbReference>
<evidence type="ECO:0000259" key="4">
    <source>
        <dbReference type="PROSITE" id="PS50937"/>
    </source>
</evidence>
<dbReference type="SMART" id="SM00422">
    <property type="entry name" value="HTH_MERR"/>
    <property type="match status" value="1"/>
</dbReference>
<dbReference type="RefSeq" id="WP_067634293.1">
    <property type="nucleotide sequence ID" value="NZ_CP013213.1"/>
</dbReference>
<accession>A0A0X8H1S4</accession>
<protein>
    <submittedName>
        <fullName evidence="5">MerR family transcriptional regulator</fullName>
    </submittedName>
</protein>
<dbReference type="STRING" id="1514105.AOC36_11070"/>
<keyword evidence="3" id="KW-0804">Transcription</keyword>
<gene>
    <name evidence="5" type="ORF">AOC36_11070</name>
</gene>
<dbReference type="InterPro" id="IPR000551">
    <property type="entry name" value="MerR-type_HTH_dom"/>
</dbReference>
<dbReference type="CDD" id="cd00592">
    <property type="entry name" value="HTH_MerR-like"/>
    <property type="match status" value="1"/>
</dbReference>
<proteinExistence type="predicted"/>
<evidence type="ECO:0000313" key="5">
    <source>
        <dbReference type="EMBL" id="AMC94492.1"/>
    </source>
</evidence>
<dbReference type="GO" id="GO:0003677">
    <property type="term" value="F:DNA binding"/>
    <property type="evidence" value="ECO:0007669"/>
    <property type="project" value="UniProtKB-KW"/>
</dbReference>
<dbReference type="GO" id="GO:0003700">
    <property type="term" value="F:DNA-binding transcription factor activity"/>
    <property type="evidence" value="ECO:0007669"/>
    <property type="project" value="InterPro"/>
</dbReference>
<reference evidence="5 6" key="1">
    <citation type="submission" date="2015-10" db="EMBL/GenBank/DDBJ databases">
        <title>Erysipelothrix larvae sp. LV19 isolated from the larval gut of the rhinoceros beetle, Trypoxylus dichotomus.</title>
        <authorList>
            <person name="Lim S."/>
            <person name="Kim B.-C."/>
        </authorList>
    </citation>
    <scope>NUCLEOTIDE SEQUENCE [LARGE SCALE GENOMIC DNA]</scope>
    <source>
        <strain evidence="5 6">LV19</strain>
    </source>
</reference>
<evidence type="ECO:0000256" key="1">
    <source>
        <dbReference type="ARBA" id="ARBA00023015"/>
    </source>
</evidence>
<sequence length="333" mass="38189">MELQTISQVSKIYGISPRMLRYYEKAGLIQSHRKEGYAYRVYDETSIKKLRQIIILRKLRIPVKQISMILENEDASKTVEIFQQNINELDVEISALSTVKEILVRFVEDISNTVDISLNILDDESVFFSINALSYSQNQVENSIGTLTMEDLGKSSEDLMKMQDNDVRIVYLPPMTVAAALATGEDTEGKSMEMVRKFIAENNLLEIKPDLRSFGFDCSPEFQGVGVPSKAYETWVSIPDDMTVLKPLIKRTFKGGLYAAHVLRAWDFEDWRRLGEWVNASDKYSNDWGSPRWESNETLPGQGFEEILNFYNYAQNGSMNDLQLDLLFPIKEK</sequence>
<evidence type="ECO:0000256" key="3">
    <source>
        <dbReference type="ARBA" id="ARBA00023163"/>
    </source>
</evidence>
<dbReference type="EMBL" id="CP013213">
    <property type="protein sequence ID" value="AMC94492.1"/>
    <property type="molecule type" value="Genomic_DNA"/>
</dbReference>